<organism evidence="2 3">
    <name type="scientific">Plectosphaerella plurivora</name>
    <dbReference type="NCBI Taxonomy" id="936078"/>
    <lineage>
        <taxon>Eukaryota</taxon>
        <taxon>Fungi</taxon>
        <taxon>Dikarya</taxon>
        <taxon>Ascomycota</taxon>
        <taxon>Pezizomycotina</taxon>
        <taxon>Sordariomycetes</taxon>
        <taxon>Hypocreomycetidae</taxon>
        <taxon>Glomerellales</taxon>
        <taxon>Plectosphaerellaceae</taxon>
        <taxon>Plectosphaerella</taxon>
    </lineage>
</organism>
<evidence type="ECO:0000313" key="3">
    <source>
        <dbReference type="Proteomes" id="UP000770015"/>
    </source>
</evidence>
<evidence type="ECO:0000313" key="2">
    <source>
        <dbReference type="EMBL" id="KAH6685229.1"/>
    </source>
</evidence>
<dbReference type="EMBL" id="JAGSXJ010000015">
    <property type="protein sequence ID" value="KAH6685229.1"/>
    <property type="molecule type" value="Genomic_DNA"/>
</dbReference>
<comment type="caution">
    <text evidence="2">The sequence shown here is derived from an EMBL/GenBank/DDBJ whole genome shotgun (WGS) entry which is preliminary data.</text>
</comment>
<name>A0A9P8V9B2_9PEZI</name>
<accession>A0A9P8V9B2</accession>
<feature type="region of interest" description="Disordered" evidence="1">
    <location>
        <begin position="164"/>
        <end position="185"/>
    </location>
</feature>
<feature type="region of interest" description="Disordered" evidence="1">
    <location>
        <begin position="306"/>
        <end position="327"/>
    </location>
</feature>
<dbReference type="AlphaFoldDB" id="A0A9P8V9B2"/>
<protein>
    <submittedName>
        <fullName evidence="2">Uncharacterized protein</fullName>
    </submittedName>
</protein>
<evidence type="ECO:0000256" key="1">
    <source>
        <dbReference type="SAM" id="MobiDB-lite"/>
    </source>
</evidence>
<gene>
    <name evidence="2" type="ORF">F5X68DRAFT_18344</name>
</gene>
<dbReference type="Proteomes" id="UP000770015">
    <property type="component" value="Unassembled WGS sequence"/>
</dbReference>
<sequence>MLCWPKAEQAAGDRSTFFRMPIYVDGPFLPRQKAKHASSRRTWRRSIDSGRTFCGGASTTACTTTFASVPWPIWHDSRRYFLGRNSSSRFTGLPFPRDVLCQGSTYNMRSGMHCVFFPRLREAVGLDDLSARLCIFCSSRFTHGARRRFSLHSSGIPPGRWSHGRLGRQGSSLGRGSRLKQQHRRQKGVLDHLPWRALRRVDFSRRNGWHVGVPCLLSLCSEFGSFDSSYGYEHAVPTAWLHMRFPRPQALSRPLGGRHHGVQSRQAMPPFAIPRQGVRPGYGITTVGTMSEGKWRTSNLCTVSRPRQEEFSRVRKKRRSTEKAGER</sequence>
<keyword evidence="3" id="KW-1185">Reference proteome</keyword>
<reference evidence="2" key="1">
    <citation type="journal article" date="2021" name="Nat. Commun.">
        <title>Genetic determinants of endophytism in the Arabidopsis root mycobiome.</title>
        <authorList>
            <person name="Mesny F."/>
            <person name="Miyauchi S."/>
            <person name="Thiergart T."/>
            <person name="Pickel B."/>
            <person name="Atanasova L."/>
            <person name="Karlsson M."/>
            <person name="Huettel B."/>
            <person name="Barry K.W."/>
            <person name="Haridas S."/>
            <person name="Chen C."/>
            <person name="Bauer D."/>
            <person name="Andreopoulos W."/>
            <person name="Pangilinan J."/>
            <person name="LaButti K."/>
            <person name="Riley R."/>
            <person name="Lipzen A."/>
            <person name="Clum A."/>
            <person name="Drula E."/>
            <person name="Henrissat B."/>
            <person name="Kohler A."/>
            <person name="Grigoriev I.V."/>
            <person name="Martin F.M."/>
            <person name="Hacquard S."/>
        </authorList>
    </citation>
    <scope>NUCLEOTIDE SEQUENCE</scope>
    <source>
        <strain evidence="2">MPI-SDFR-AT-0117</strain>
    </source>
</reference>
<proteinExistence type="predicted"/>